<evidence type="ECO:0000313" key="2">
    <source>
        <dbReference type="EMBL" id="AGV18008.1"/>
    </source>
</evidence>
<dbReference type="KEGG" id="vag:N646_2194"/>
<dbReference type="SMR" id="A0A2I3CCS3"/>
<dbReference type="Pfam" id="PF01272">
    <property type="entry name" value="GreA_GreB"/>
    <property type="match status" value="1"/>
</dbReference>
<evidence type="ECO:0000259" key="1">
    <source>
        <dbReference type="Pfam" id="PF01272"/>
    </source>
</evidence>
<dbReference type="EMBL" id="CP006718">
    <property type="protein sequence ID" value="AGV18008.1"/>
    <property type="molecule type" value="Genomic_DNA"/>
</dbReference>
<dbReference type="RefSeq" id="WP_017821918.1">
    <property type="nucleotide sequence ID" value="NC_022349.1"/>
</dbReference>
<dbReference type="GO" id="GO:0003677">
    <property type="term" value="F:DNA binding"/>
    <property type="evidence" value="ECO:0007669"/>
    <property type="project" value="InterPro"/>
</dbReference>
<dbReference type="AlphaFoldDB" id="A0A2I3CCS3"/>
<dbReference type="InterPro" id="IPR036953">
    <property type="entry name" value="GreA/GreB_C_sf"/>
</dbReference>
<dbReference type="HOGENOM" id="CLU_1776703_0_0_6"/>
<gene>
    <name evidence="2" type="ORF">N646_2194</name>
</gene>
<organism evidence="2 3">
    <name type="scientific">Vibrio alginolyticus (strain ATCC 17749 / DSM 2171 / NBRC 15630 / NCIMB 1903 / NCTC 12160 / XII-53)</name>
    <dbReference type="NCBI Taxonomy" id="1219076"/>
    <lineage>
        <taxon>Bacteria</taxon>
        <taxon>Pseudomonadati</taxon>
        <taxon>Pseudomonadota</taxon>
        <taxon>Gammaproteobacteria</taxon>
        <taxon>Vibrionales</taxon>
        <taxon>Vibrionaceae</taxon>
        <taxon>Vibrio</taxon>
    </lineage>
</organism>
<dbReference type="Gene3D" id="3.10.50.30">
    <property type="entry name" value="Transcription elongation factor, GreA/GreB, C-terminal domain"/>
    <property type="match status" value="1"/>
</dbReference>
<proteinExistence type="predicted"/>
<dbReference type="GO" id="GO:0032784">
    <property type="term" value="P:regulation of DNA-templated transcription elongation"/>
    <property type="evidence" value="ECO:0007669"/>
    <property type="project" value="InterPro"/>
</dbReference>
<evidence type="ECO:0000313" key="3">
    <source>
        <dbReference type="Proteomes" id="UP000016714"/>
    </source>
</evidence>
<feature type="domain" description="Transcription elongation factor GreA/GreB C-terminal" evidence="1">
    <location>
        <begin position="48"/>
        <end position="119"/>
    </location>
</feature>
<sequence length="138" mass="16089">MFERWFSAYCLALRTWWLTSRFLTYQSPLRLLSLFETCEQQAHCRNRTRIAVGDTVRLVDVERAYQYRMTLVSSRKGQPMTGMLAVDSYLGSRLLGRAKNDALEVEIFNQRRCFVITEIVHQSQPPAQKMLCGCLLCQ</sequence>
<dbReference type="SUPFAM" id="SSF54534">
    <property type="entry name" value="FKBP-like"/>
    <property type="match status" value="1"/>
</dbReference>
<protein>
    <recommendedName>
        <fullName evidence="1">Transcription elongation factor GreA/GreB C-terminal domain-containing protein</fullName>
    </recommendedName>
</protein>
<accession>A0A2I3CCS3</accession>
<name>A0A2I3CCS3_VIBAX</name>
<dbReference type="InterPro" id="IPR001437">
    <property type="entry name" value="Tscrpt_elong_fac_GreA/B_C"/>
</dbReference>
<reference evidence="2 3" key="1">
    <citation type="journal article" date="2015" name="Genome Announc.">
        <title>Complete genome sequence of Vibrio alginolyticus ATCC 17749.</title>
        <authorList>
            <person name="Liu X.F."/>
            <person name="Cao Y."/>
            <person name="Zhang H.L."/>
            <person name="Chen Y.J."/>
            <person name="Hu C.J."/>
        </authorList>
    </citation>
    <scope>NUCLEOTIDE SEQUENCE [LARGE SCALE GENOMIC DNA]</scope>
    <source>
        <strain evidence="3">ATCC 17749 / DSM 2171 / NBRC 15630 / NCIMB 1903 / NCTC 12160 / XII-53</strain>
    </source>
</reference>
<dbReference type="GeneID" id="75166130"/>
<dbReference type="Proteomes" id="UP000016714">
    <property type="component" value="Chromosome 1"/>
</dbReference>